<evidence type="ECO:0000313" key="1">
    <source>
        <dbReference type="EMBL" id="CAB4121421.1"/>
    </source>
</evidence>
<proteinExistence type="predicted"/>
<dbReference type="EMBL" id="LR796147">
    <property type="protein sequence ID" value="CAB4121421.1"/>
    <property type="molecule type" value="Genomic_DNA"/>
</dbReference>
<reference evidence="1" key="1">
    <citation type="submission" date="2020-04" db="EMBL/GenBank/DDBJ databases">
        <authorList>
            <person name="Chiriac C."/>
            <person name="Salcher M."/>
            <person name="Ghai R."/>
            <person name="Kavagutti S V."/>
        </authorList>
    </citation>
    <scope>NUCLEOTIDE SEQUENCE</scope>
</reference>
<protein>
    <submittedName>
        <fullName evidence="1">Uncharacterized protein</fullName>
    </submittedName>
</protein>
<name>A0A6J5KIN2_9CAUD</name>
<gene>
    <name evidence="1" type="ORF">UFOVP11_13</name>
</gene>
<sequence length="50" mass="5850">MYPNSTPEFRFLHKLDGTKELQVRYINTAMGYTGKWMPVNTVVEDKNDVN</sequence>
<accession>A0A6J5KIN2</accession>
<organism evidence="1">
    <name type="scientific">uncultured Caudovirales phage</name>
    <dbReference type="NCBI Taxonomy" id="2100421"/>
    <lineage>
        <taxon>Viruses</taxon>
        <taxon>Duplodnaviria</taxon>
        <taxon>Heunggongvirae</taxon>
        <taxon>Uroviricota</taxon>
        <taxon>Caudoviricetes</taxon>
        <taxon>Peduoviridae</taxon>
        <taxon>Maltschvirus</taxon>
        <taxon>Maltschvirus maltsch</taxon>
    </lineage>
</organism>